<dbReference type="SUPFAM" id="SSF52047">
    <property type="entry name" value="RNI-like"/>
    <property type="match status" value="1"/>
</dbReference>
<evidence type="ECO:0000313" key="2">
    <source>
        <dbReference type="Proteomes" id="UP001194580"/>
    </source>
</evidence>
<protein>
    <recommendedName>
        <fullName evidence="3">F-box domain-containing protein</fullName>
    </recommendedName>
</protein>
<organism evidence="1 2">
    <name type="scientific">Linnemannia exigua</name>
    <dbReference type="NCBI Taxonomy" id="604196"/>
    <lineage>
        <taxon>Eukaryota</taxon>
        <taxon>Fungi</taxon>
        <taxon>Fungi incertae sedis</taxon>
        <taxon>Mucoromycota</taxon>
        <taxon>Mortierellomycotina</taxon>
        <taxon>Mortierellomycetes</taxon>
        <taxon>Mortierellales</taxon>
        <taxon>Mortierellaceae</taxon>
        <taxon>Linnemannia</taxon>
    </lineage>
</organism>
<dbReference type="EMBL" id="JAAAIL010002133">
    <property type="protein sequence ID" value="KAG0260133.1"/>
    <property type="molecule type" value="Genomic_DNA"/>
</dbReference>
<dbReference type="AlphaFoldDB" id="A0AAD4H1S3"/>
<keyword evidence="2" id="KW-1185">Reference proteome</keyword>
<feature type="non-terminal residue" evidence="1">
    <location>
        <position position="358"/>
    </location>
</feature>
<dbReference type="InterPro" id="IPR032675">
    <property type="entry name" value="LRR_dom_sf"/>
</dbReference>
<accession>A0AAD4H1S3</accession>
<gene>
    <name evidence="1" type="ORF">BGZ95_004518</name>
</gene>
<evidence type="ECO:0008006" key="3">
    <source>
        <dbReference type="Google" id="ProtNLM"/>
    </source>
</evidence>
<comment type="caution">
    <text evidence="1">The sequence shown here is derived from an EMBL/GenBank/DDBJ whole genome shotgun (WGS) entry which is preliminary data.</text>
</comment>
<sequence>MTRPFPIDPLTHPDIVCYIIPYLRACPKDTETLARAALVNKAWNAVYTPVLWNEVYIDLLDHDDNIRTAPSLDLQRYGTHIRRLEFKYLDPRRFVVAPQQPQDQQEQHQSWVSRCPNLESLCLLEYNAPLEELYRFLKSVKQPLRQFSLETDTMSPEDVIAALVAMTNSITGGNHIGFEALTKLELGFDIFGDNTDLCWTSLVRLLEAFPRLQMLDLATVDLGASATTTNNDEQEEEEGKEGEEGLGQKLLGIRSLQGQQTNITHLTLRHVRIDDKALLRLLGKTPLLYYVYFNSDWTLGVDIMDALPRLCPKLKHLTLISYGSVSSSVTAKLFQPAFTTATAKGGSRLRLEALHLSN</sequence>
<dbReference type="Gene3D" id="3.80.10.10">
    <property type="entry name" value="Ribonuclease Inhibitor"/>
    <property type="match status" value="1"/>
</dbReference>
<name>A0AAD4H1S3_9FUNG</name>
<dbReference type="Proteomes" id="UP001194580">
    <property type="component" value="Unassembled WGS sequence"/>
</dbReference>
<reference evidence="1" key="1">
    <citation type="journal article" date="2020" name="Fungal Divers.">
        <title>Resolving the Mortierellaceae phylogeny through synthesis of multi-gene phylogenetics and phylogenomics.</title>
        <authorList>
            <person name="Vandepol N."/>
            <person name="Liber J."/>
            <person name="Desiro A."/>
            <person name="Na H."/>
            <person name="Kennedy M."/>
            <person name="Barry K."/>
            <person name="Grigoriev I.V."/>
            <person name="Miller A.N."/>
            <person name="O'Donnell K."/>
            <person name="Stajich J.E."/>
            <person name="Bonito G."/>
        </authorList>
    </citation>
    <scope>NUCLEOTIDE SEQUENCE</scope>
    <source>
        <strain evidence="1">NRRL 28262</strain>
    </source>
</reference>
<evidence type="ECO:0000313" key="1">
    <source>
        <dbReference type="EMBL" id="KAG0260133.1"/>
    </source>
</evidence>
<proteinExistence type="predicted"/>